<feature type="repeat" description="WD" evidence="4">
    <location>
        <begin position="145"/>
        <end position="177"/>
    </location>
</feature>
<proteinExistence type="inferred from homology"/>
<gene>
    <name evidence="5" type="ORF">CVLEPA_LOCUS5487</name>
</gene>
<evidence type="ECO:0000256" key="2">
    <source>
        <dbReference type="ARBA" id="ARBA00022737"/>
    </source>
</evidence>
<dbReference type="PROSITE" id="PS50294">
    <property type="entry name" value="WD_REPEATS_REGION"/>
    <property type="match status" value="6"/>
</dbReference>
<dbReference type="Pfam" id="PF00400">
    <property type="entry name" value="WD40"/>
    <property type="match status" value="7"/>
</dbReference>
<keyword evidence="6" id="KW-1185">Reference proteome</keyword>
<dbReference type="PRINTS" id="PR00320">
    <property type="entry name" value="GPROTEINBRPT"/>
</dbReference>
<dbReference type="CDD" id="cd00200">
    <property type="entry name" value="WD40"/>
    <property type="match status" value="1"/>
</dbReference>
<feature type="repeat" description="WD" evidence="4">
    <location>
        <begin position="189"/>
        <end position="220"/>
    </location>
</feature>
<evidence type="ECO:0000313" key="6">
    <source>
        <dbReference type="Proteomes" id="UP001642483"/>
    </source>
</evidence>
<keyword evidence="1 4" id="KW-0853">WD repeat</keyword>
<reference evidence="5 6" key="1">
    <citation type="submission" date="2024-02" db="EMBL/GenBank/DDBJ databases">
        <authorList>
            <person name="Daric V."/>
            <person name="Darras S."/>
        </authorList>
    </citation>
    <scope>NUCLEOTIDE SEQUENCE [LARGE SCALE GENOMIC DNA]</scope>
</reference>
<dbReference type="PANTHER" id="PTHR19920">
    <property type="entry name" value="WD40 PROTEIN CIAO1"/>
    <property type="match status" value="1"/>
</dbReference>
<evidence type="ECO:0000256" key="1">
    <source>
        <dbReference type="ARBA" id="ARBA00022574"/>
    </source>
</evidence>
<accession>A0ABP0FAX8</accession>
<dbReference type="HAMAP" id="MF_03037">
    <property type="entry name" value="ciao1"/>
    <property type="match status" value="1"/>
</dbReference>
<keyword evidence="2" id="KW-0677">Repeat</keyword>
<evidence type="ECO:0000256" key="3">
    <source>
        <dbReference type="HAMAP-Rule" id="MF_03037"/>
    </source>
</evidence>
<name>A0ABP0FAX8_CLALP</name>
<dbReference type="InterPro" id="IPR015943">
    <property type="entry name" value="WD40/YVTN_repeat-like_dom_sf"/>
</dbReference>
<feature type="repeat" description="WD" evidence="4">
    <location>
        <begin position="11"/>
        <end position="42"/>
    </location>
</feature>
<dbReference type="PANTHER" id="PTHR19920:SF0">
    <property type="entry name" value="CYTOSOLIC IRON-SULFUR PROTEIN ASSEMBLY PROTEIN CIAO1-RELATED"/>
    <property type="match status" value="1"/>
</dbReference>
<feature type="repeat" description="WD" evidence="4">
    <location>
        <begin position="56"/>
        <end position="97"/>
    </location>
</feature>
<organism evidence="5 6">
    <name type="scientific">Clavelina lepadiformis</name>
    <name type="common">Light-bulb sea squirt</name>
    <name type="synonym">Ascidia lepadiformis</name>
    <dbReference type="NCBI Taxonomy" id="159417"/>
    <lineage>
        <taxon>Eukaryota</taxon>
        <taxon>Metazoa</taxon>
        <taxon>Chordata</taxon>
        <taxon>Tunicata</taxon>
        <taxon>Ascidiacea</taxon>
        <taxon>Aplousobranchia</taxon>
        <taxon>Clavelinidae</taxon>
        <taxon>Clavelina</taxon>
    </lineage>
</organism>
<dbReference type="InterPro" id="IPR020472">
    <property type="entry name" value="WD40_PAC1"/>
</dbReference>
<evidence type="ECO:0000313" key="5">
    <source>
        <dbReference type="EMBL" id="CAK8675973.1"/>
    </source>
</evidence>
<dbReference type="InterPro" id="IPR001680">
    <property type="entry name" value="WD40_rpt"/>
</dbReference>
<dbReference type="PROSITE" id="PS50082">
    <property type="entry name" value="WD_REPEATS_2"/>
    <property type="match status" value="6"/>
</dbReference>
<protein>
    <recommendedName>
        <fullName evidence="3">Probable cytosolic iron-sulfur protein assembly protein CIAO1 homolog</fullName>
    </recommendedName>
</protein>
<sequence>MTPTLECIETIQGHNDRVWDVKWSPNGMLLASCGTDKTIRIWGKEGNKWVCKSILQDGHQRTIRKLGWSPCGNMLASASFDATVCVWDKRSGEFESSATLEGHENEAKAAVWSQSGTYLATCSRDKSVWIWSVDEDGDFECAGVLSVHSQDVKDISWHPFEDLLASASYDNTVKLFKEDDGDWISFATLTGHSSTVWSVAWSKDGSRLVTGSDDKTIKIWRRFDPGNMEGVHTSGEDPTWKCVCTLSGYHSRPIYAVSWCHNTEMIAAASGDDSVSIFQEDLSAGDRAEPVFNLICRVRHAHEQDVNAVTWNPSVAGLLATCSDDGTIKIWKMTGE</sequence>
<feature type="repeat" description="WD" evidence="4">
    <location>
        <begin position="299"/>
        <end position="336"/>
    </location>
</feature>
<evidence type="ECO:0000256" key="4">
    <source>
        <dbReference type="PROSITE-ProRule" id="PRU00221"/>
    </source>
</evidence>
<comment type="similarity">
    <text evidence="3">Belongs to the WD repeat CIA1 family.</text>
</comment>
<dbReference type="Proteomes" id="UP001642483">
    <property type="component" value="Unassembled WGS sequence"/>
</dbReference>
<dbReference type="SUPFAM" id="SSF50978">
    <property type="entry name" value="WD40 repeat-like"/>
    <property type="match status" value="1"/>
</dbReference>
<dbReference type="EMBL" id="CAWYQH010000024">
    <property type="protein sequence ID" value="CAK8675973.1"/>
    <property type="molecule type" value="Genomic_DNA"/>
</dbReference>
<feature type="repeat" description="WD" evidence="4">
    <location>
        <begin position="100"/>
        <end position="134"/>
    </location>
</feature>
<dbReference type="InterPro" id="IPR028608">
    <property type="entry name" value="CIAO1/Cia1"/>
</dbReference>
<dbReference type="SMART" id="SM00320">
    <property type="entry name" value="WD40"/>
    <property type="match status" value="7"/>
</dbReference>
<comment type="caution">
    <text evidence="5">The sequence shown here is derived from an EMBL/GenBank/DDBJ whole genome shotgun (WGS) entry which is preliminary data.</text>
</comment>
<dbReference type="Gene3D" id="2.130.10.10">
    <property type="entry name" value="YVTN repeat-like/Quinoprotein amine dehydrogenase"/>
    <property type="match status" value="1"/>
</dbReference>
<comment type="function">
    <text evidence="3">Essential component of the cytosolic iron-sulfur (Fe/S) protein assembly machinery. Required for the maturation of extramitochondrial Fe/S proteins.</text>
</comment>
<dbReference type="InterPro" id="IPR036322">
    <property type="entry name" value="WD40_repeat_dom_sf"/>
</dbReference>